<proteinExistence type="predicted"/>
<evidence type="ECO:0000313" key="3">
    <source>
        <dbReference type="EMBL" id="KIS68718.1"/>
    </source>
</evidence>
<dbReference type="PROSITE" id="PS50086">
    <property type="entry name" value="TBC_RABGAP"/>
    <property type="match status" value="1"/>
</dbReference>
<dbReference type="PANTHER" id="PTHR47219:SF15">
    <property type="entry name" value="TBC1 DOMAIN FAMILY MEMBER 12 ISOFORM X1"/>
    <property type="match status" value="1"/>
</dbReference>
<dbReference type="AlphaFoldDB" id="A0A0D1CQ05"/>
<dbReference type="STRING" id="237631.A0A0D1CQ05"/>
<reference evidence="3 4" key="1">
    <citation type="journal article" date="2006" name="Nature">
        <title>Insights from the genome of the biotrophic fungal plant pathogen Ustilago maydis.</title>
        <authorList>
            <person name="Kamper J."/>
            <person name="Kahmann R."/>
            <person name="Bolker M."/>
            <person name="Ma L.J."/>
            <person name="Brefort T."/>
            <person name="Saville B.J."/>
            <person name="Banuett F."/>
            <person name="Kronstad J.W."/>
            <person name="Gold S.E."/>
            <person name="Muller O."/>
            <person name="Perlin M.H."/>
            <person name="Wosten H.A."/>
            <person name="de Vries R."/>
            <person name="Ruiz-Herrera J."/>
            <person name="Reynaga-Pena C.G."/>
            <person name="Snetselaar K."/>
            <person name="McCann M."/>
            <person name="Perez-Martin J."/>
            <person name="Feldbrugge M."/>
            <person name="Basse C.W."/>
            <person name="Steinberg G."/>
            <person name="Ibeas J.I."/>
            <person name="Holloman W."/>
            <person name="Guzman P."/>
            <person name="Farman M."/>
            <person name="Stajich J.E."/>
            <person name="Sentandreu R."/>
            <person name="Gonzalez-Prieto J.M."/>
            <person name="Kennell J.C."/>
            <person name="Molina L."/>
            <person name="Schirawski J."/>
            <person name="Mendoza-Mendoza A."/>
            <person name="Greilinger D."/>
            <person name="Munch K."/>
            <person name="Rossel N."/>
            <person name="Scherer M."/>
            <person name="Vranes M."/>
            <person name="Ladendorf O."/>
            <person name="Vincon V."/>
            <person name="Fuchs U."/>
            <person name="Sandrock B."/>
            <person name="Meng S."/>
            <person name="Ho E.C."/>
            <person name="Cahill M.J."/>
            <person name="Boyce K.J."/>
            <person name="Klose J."/>
            <person name="Klosterman S.J."/>
            <person name="Deelstra H.J."/>
            <person name="Ortiz-Castellanos L."/>
            <person name="Li W."/>
            <person name="Sanchez-Alonso P."/>
            <person name="Schreier P.H."/>
            <person name="Hauser-Hahn I."/>
            <person name="Vaupel M."/>
            <person name="Koopmann E."/>
            <person name="Friedrich G."/>
            <person name="Voss H."/>
            <person name="Schluter T."/>
            <person name="Margolis J."/>
            <person name="Platt D."/>
            <person name="Swimmer C."/>
            <person name="Gnirke A."/>
            <person name="Chen F."/>
            <person name="Vysotskaia V."/>
            <person name="Mannhaupt G."/>
            <person name="Guldener U."/>
            <person name="Munsterkotter M."/>
            <person name="Haase D."/>
            <person name="Oesterheld M."/>
            <person name="Mewes H.W."/>
            <person name="Mauceli E.W."/>
            <person name="DeCaprio D."/>
            <person name="Wade C.M."/>
            <person name="Butler J."/>
            <person name="Young S."/>
            <person name="Jaffe D.B."/>
            <person name="Calvo S."/>
            <person name="Nusbaum C."/>
            <person name="Galagan J."/>
            <person name="Birren B.W."/>
        </authorList>
    </citation>
    <scope>NUCLEOTIDE SEQUENCE [LARGE SCALE GENOMIC DNA]</scope>
    <source>
        <strain evidence="4">DSM 14603 / FGSC 9021 / UM521</strain>
    </source>
</reference>
<dbReference type="SMART" id="SM00164">
    <property type="entry name" value="TBC"/>
    <property type="match status" value="1"/>
</dbReference>
<dbReference type="Pfam" id="PF00566">
    <property type="entry name" value="RabGAP-TBC"/>
    <property type="match status" value="1"/>
</dbReference>
<feature type="region of interest" description="Disordered" evidence="1">
    <location>
        <begin position="852"/>
        <end position="881"/>
    </location>
</feature>
<evidence type="ECO:0000259" key="2">
    <source>
        <dbReference type="PROSITE" id="PS50086"/>
    </source>
</evidence>
<accession>A0A0D1CQ05</accession>
<dbReference type="InterPro" id="IPR035969">
    <property type="entry name" value="Rab-GAP_TBC_sf"/>
</dbReference>
<feature type="compositionally biased region" description="Basic and acidic residues" evidence="1">
    <location>
        <begin position="29"/>
        <end position="46"/>
    </location>
</feature>
<feature type="compositionally biased region" description="Polar residues" evidence="1">
    <location>
        <begin position="79"/>
        <end position="89"/>
    </location>
</feature>
<dbReference type="VEuPathDB" id="FungiDB:UMAG_03285"/>
<protein>
    <recommendedName>
        <fullName evidence="2">Rab-GAP TBC domain-containing protein</fullName>
    </recommendedName>
</protein>
<dbReference type="Proteomes" id="UP000000561">
    <property type="component" value="Chromosome 8"/>
</dbReference>
<feature type="region of interest" description="Disordered" evidence="1">
    <location>
        <begin position="137"/>
        <end position="161"/>
    </location>
</feature>
<dbReference type="OrthoDB" id="289721at2759"/>
<keyword evidence="4" id="KW-1185">Reference proteome</keyword>
<organism evidence="3 4">
    <name type="scientific">Mycosarcoma maydis</name>
    <name type="common">Corn smut fungus</name>
    <name type="synonym">Ustilago maydis</name>
    <dbReference type="NCBI Taxonomy" id="5270"/>
    <lineage>
        <taxon>Eukaryota</taxon>
        <taxon>Fungi</taxon>
        <taxon>Dikarya</taxon>
        <taxon>Basidiomycota</taxon>
        <taxon>Ustilaginomycotina</taxon>
        <taxon>Ustilaginomycetes</taxon>
        <taxon>Ustilaginales</taxon>
        <taxon>Ustilaginaceae</taxon>
        <taxon>Mycosarcoma</taxon>
    </lineage>
</organism>
<feature type="compositionally biased region" description="Polar residues" evidence="1">
    <location>
        <begin position="235"/>
        <end position="245"/>
    </location>
</feature>
<dbReference type="InParanoid" id="A0A0D1CQ05"/>
<feature type="region of interest" description="Disordered" evidence="1">
    <location>
        <begin position="332"/>
        <end position="462"/>
    </location>
</feature>
<feature type="region of interest" description="Disordered" evidence="1">
    <location>
        <begin position="482"/>
        <end position="505"/>
    </location>
</feature>
<feature type="compositionally biased region" description="Polar residues" evidence="1">
    <location>
        <begin position="209"/>
        <end position="224"/>
    </location>
</feature>
<feature type="compositionally biased region" description="Basic and acidic residues" evidence="1">
    <location>
        <begin position="257"/>
        <end position="267"/>
    </location>
</feature>
<dbReference type="GeneID" id="23563784"/>
<sequence length="924" mass="102109">MSDLNERALTLDKARSIDLTQDTGSPELVHVDHTGSDTERSHRTELDTPSLLSEDAEMAITRNANNDDGDISLVGSPKITESTSTASVSSHRRIDSVPPQKYSVTHDGATGLSSSLASASLYSTAEEDEEDITVTHPRDSADLEDIDSSSSAPHSYSQSRDATAIDKADLNFVDIVLDAPEPKAALGGQLNESSTALAGSAKTAEQIRNDNLSSQDLQPSTSTPRAADTEHEVICTTSSRLSAHEQSPPPSPDQSGTEDRRSAEGRYRGRRSATCSRAASPTRSLSRSTSRRISMAVPQEPASPCNAHPSAQPDRRSAPVLLAADEHGNISVVSDIPVSPRTVPTRLPLQDEQEGTQISARAHGDTAAQESRGPRSDVKLTSLSDEIEAAEAGEPSKTCSSAEIQPAASSLTPPDAGGAESGSTARLSDKADERTSKNRRKSSWAGTNCVESRTRMTTLPAKTKTEEIKHRTDFERMMMAAKEVERRKRDEEQERKRRRQDEQREALTRWEKEILPSWSRARGDAQLEQLWWKGAPPSIRGRVWALVIGNPLMLPRNLLEQHEKRAAGKDNKSIDETIPRRVLDQIDEDIEETLPSCKLFQANGPLHDDLVRLCRAFVLVRIEQVAELDVAGDANKAASHHQSASPALHTLALASMDHLSVQVEPQDEYARRGIDIYQPGLASLAAVLLINMSINTAFIALLNLIHSKSWLKALYSLLPTCLARTRTSADDASPKHKAIRGFERVFETLLADQMPKVFANLLANNVKLHRVVLREWVSTLWTRWLDMDTVMRLWDVVLLDQTDAMIYRVCLGLVQILESRLYVPDQHELESVLSGTNRAALAIWRRDKQMSGHQLSISPPTSQVDTTSSSSSSLHPRPSDITPRDYIYEQYGIQEHHIFETLEAQQNWWKPSTLQRLLDRELSE</sequence>
<gene>
    <name evidence="3" type="ORF">UMAG_03285</name>
</gene>
<dbReference type="KEGG" id="uma:UMAG_03285"/>
<feature type="compositionally biased region" description="Low complexity" evidence="1">
    <location>
        <begin position="272"/>
        <end position="294"/>
    </location>
</feature>
<dbReference type="RefSeq" id="XP_011389696.1">
    <property type="nucleotide sequence ID" value="XM_011391394.1"/>
</dbReference>
<dbReference type="Gene3D" id="1.10.8.270">
    <property type="entry name" value="putative rabgap domain of human tbc1 domain family member 14 like domains"/>
    <property type="match status" value="1"/>
</dbReference>
<feature type="region of interest" description="Disordered" evidence="1">
    <location>
        <begin position="209"/>
        <end position="316"/>
    </location>
</feature>
<dbReference type="PANTHER" id="PTHR47219">
    <property type="entry name" value="RAB GTPASE-ACTIVATING PROTEIN 1-LIKE"/>
    <property type="match status" value="1"/>
</dbReference>
<dbReference type="SUPFAM" id="SSF47923">
    <property type="entry name" value="Ypt/Rab-GAP domain of gyp1p"/>
    <property type="match status" value="2"/>
</dbReference>
<dbReference type="OMA" id="PRDYIYE"/>
<name>A0A0D1CQ05_MYCMD</name>
<evidence type="ECO:0000313" key="4">
    <source>
        <dbReference type="Proteomes" id="UP000000561"/>
    </source>
</evidence>
<feature type="compositionally biased region" description="Basic and acidic residues" evidence="1">
    <location>
        <begin position="427"/>
        <end position="436"/>
    </location>
</feature>
<dbReference type="EMBL" id="CM003147">
    <property type="protein sequence ID" value="KIS68718.1"/>
    <property type="molecule type" value="Genomic_DNA"/>
</dbReference>
<dbReference type="eggNOG" id="KOG2223">
    <property type="taxonomic scope" value="Eukaryota"/>
</dbReference>
<feature type="domain" description="Rab-GAP TBC" evidence="2">
    <location>
        <begin position="534"/>
        <end position="801"/>
    </location>
</feature>
<dbReference type="InterPro" id="IPR050302">
    <property type="entry name" value="Rab_GAP_TBC_domain"/>
</dbReference>
<dbReference type="Gene3D" id="1.10.472.80">
    <property type="entry name" value="Ypt/Rab-GAP domain of gyp1p, domain 3"/>
    <property type="match status" value="1"/>
</dbReference>
<feature type="compositionally biased region" description="Low complexity" evidence="1">
    <location>
        <begin position="148"/>
        <end position="159"/>
    </location>
</feature>
<evidence type="ECO:0000256" key="1">
    <source>
        <dbReference type="SAM" id="MobiDB-lite"/>
    </source>
</evidence>
<dbReference type="InterPro" id="IPR000195">
    <property type="entry name" value="Rab-GAP-TBC_dom"/>
</dbReference>
<feature type="region of interest" description="Disordered" evidence="1">
    <location>
        <begin position="18"/>
        <end position="109"/>
    </location>
</feature>
<dbReference type="Gene3D" id="1.10.10.750">
    <property type="entry name" value="Ypt/Rab-GAP domain of gyp1p, domain 1"/>
    <property type="match status" value="1"/>
</dbReference>
<feature type="compositionally biased region" description="Polar residues" evidence="1">
    <location>
        <begin position="444"/>
        <end position="457"/>
    </location>
</feature>
<feature type="compositionally biased region" description="Low complexity" evidence="1">
    <location>
        <begin position="858"/>
        <end position="876"/>
    </location>
</feature>
<feature type="compositionally biased region" description="Polar residues" evidence="1">
    <location>
        <begin position="397"/>
        <end position="412"/>
    </location>
</feature>